<keyword evidence="1" id="KW-1133">Transmembrane helix</keyword>
<proteinExistence type="predicted"/>
<dbReference type="InterPro" id="IPR046368">
    <property type="entry name" value="Tag1"/>
</dbReference>
<accession>A0A7S3T6F7</accession>
<dbReference type="AlphaFoldDB" id="A0A7S3T6F7"/>
<sequence>MQTLPGEADDVSLLSGRQRFPLRKYAYALLLLLLLPVLLLVSAPVTAQLIVDSSELTVGLCEVSDPAADSAQVVCAVTARVPSLPMRVTADGTTARASRSAGGTSLGTLTVPAVDFGYGGDVALTLGGEMRVTSLQALREFAAEAQASEEVSLRLEAPLLLRFGLMLSLPVTLRKWLPLRGAQSFPNHILSVDISDADPGGGRERFPGTRLPNVISLTAEVRNPSSFALRPLGALNLSVHTPDGALVGRLSSNASAPLLLPSGASVQRLRGVLVAEKEAGLEAASRLLSDHLSGRPSHLYGVVESVSTPLYDSLFAGMRLHTTLPGLQAPLLDRVEVVVDSRRLVDWANPLDGRPLVLDAYLAISNPLAASFAVMRIDSHIFYNDQRVGRMQLVLDASDPEYDARLDGPALAPIVVSPRQQLVTGRPYPCIVEGSLATINQMQTEMRQHGTVTVVARSELKIGSGDFFTTISYDQPAVSVVPHHAPPYPPAPPVAPFSFEALNGFFNHEWEEMTVRDRGKTASFEWPLR</sequence>
<keyword evidence="1" id="KW-0812">Transmembrane</keyword>
<reference evidence="2" key="1">
    <citation type="submission" date="2021-01" db="EMBL/GenBank/DDBJ databases">
        <authorList>
            <person name="Corre E."/>
            <person name="Pelletier E."/>
            <person name="Niang G."/>
            <person name="Scheremetjew M."/>
            <person name="Finn R."/>
            <person name="Kale V."/>
            <person name="Holt S."/>
            <person name="Cochrane G."/>
            <person name="Meng A."/>
            <person name="Brown T."/>
            <person name="Cohen L."/>
        </authorList>
    </citation>
    <scope>NUCLEOTIDE SEQUENCE</scope>
    <source>
        <strain evidence="2">379</strain>
    </source>
</reference>
<dbReference type="PANTHER" id="PTHR35895">
    <property type="entry name" value="CHROMOSOME 16, WHOLE GENOME SHOTGUN SEQUENCE"/>
    <property type="match status" value="1"/>
</dbReference>
<dbReference type="EMBL" id="HBIR01042381">
    <property type="protein sequence ID" value="CAE0575394.1"/>
    <property type="molecule type" value="Transcribed_RNA"/>
</dbReference>
<keyword evidence="1" id="KW-0472">Membrane</keyword>
<feature type="transmembrane region" description="Helical" evidence="1">
    <location>
        <begin position="25"/>
        <end position="45"/>
    </location>
</feature>
<gene>
    <name evidence="2" type="ORF">EHUX00137_LOCUS33080</name>
</gene>
<evidence type="ECO:0000313" key="2">
    <source>
        <dbReference type="EMBL" id="CAE0575394.1"/>
    </source>
</evidence>
<dbReference type="PANTHER" id="PTHR35895:SF1">
    <property type="entry name" value="LIPID-BINDING SERUM GLYCOPROTEIN C-TERMINAL DOMAIN-CONTAINING PROTEIN"/>
    <property type="match status" value="1"/>
</dbReference>
<evidence type="ECO:0000256" key="1">
    <source>
        <dbReference type="SAM" id="Phobius"/>
    </source>
</evidence>
<protein>
    <submittedName>
        <fullName evidence="2">Uncharacterized protein</fullName>
    </submittedName>
</protein>
<name>A0A7S3T6F7_EMIHU</name>
<organism evidence="2">
    <name type="scientific">Emiliania huxleyi</name>
    <name type="common">Coccolithophore</name>
    <name type="synonym">Pontosphaera huxleyi</name>
    <dbReference type="NCBI Taxonomy" id="2903"/>
    <lineage>
        <taxon>Eukaryota</taxon>
        <taxon>Haptista</taxon>
        <taxon>Haptophyta</taxon>
        <taxon>Prymnesiophyceae</taxon>
        <taxon>Isochrysidales</taxon>
        <taxon>Noelaerhabdaceae</taxon>
        <taxon>Emiliania</taxon>
    </lineage>
</organism>
<dbReference type="GO" id="GO:0016020">
    <property type="term" value="C:membrane"/>
    <property type="evidence" value="ECO:0007669"/>
    <property type="project" value="TreeGrafter"/>
</dbReference>